<keyword evidence="5" id="KW-1185">Reference proteome</keyword>
<dbReference type="PANTHER" id="PTHR37299">
    <property type="entry name" value="TRANSCRIPTIONAL REGULATOR-RELATED"/>
    <property type="match status" value="1"/>
</dbReference>
<dbReference type="InterPro" id="IPR001789">
    <property type="entry name" value="Sig_transdc_resp-reg_receiver"/>
</dbReference>
<evidence type="ECO:0000313" key="5">
    <source>
        <dbReference type="Proteomes" id="UP001204144"/>
    </source>
</evidence>
<dbReference type="RefSeq" id="WP_255037226.1">
    <property type="nucleotide sequence ID" value="NZ_RJUF01000029.1"/>
</dbReference>
<dbReference type="PANTHER" id="PTHR37299:SF1">
    <property type="entry name" value="STAGE 0 SPORULATION PROTEIN A HOMOLOG"/>
    <property type="match status" value="1"/>
</dbReference>
<dbReference type="PROSITE" id="PS50930">
    <property type="entry name" value="HTH_LYTTR"/>
    <property type="match status" value="1"/>
</dbReference>
<proteinExistence type="predicted"/>
<feature type="domain" description="Response regulatory" evidence="2">
    <location>
        <begin position="3"/>
        <end position="114"/>
    </location>
</feature>
<feature type="modified residue" description="4-aspartylphosphate" evidence="1">
    <location>
        <position position="54"/>
    </location>
</feature>
<sequence>MLKAIAIDDEPMALEVIKAHANKVTFLQLKETFVSAMEALEYIKTNPVDLVFLDINMPDITGLDFSQLLPKNCGVIFTTAYSQYAADAFNLSAIDYLVKPFDFVRFMKACQKALDALSKEEAETPYLFVKDSYDLVRIVLADLLYVQSEGNYLTFKEKDKKTVTRMTMTEALELLPSKNFMRVNKSYVVNLNHIQKIERHQVSVAEKEFVPIAANYHSELMEALKQIWTVK</sequence>
<dbReference type="GO" id="GO:0000156">
    <property type="term" value="F:phosphorelay response regulator activity"/>
    <property type="evidence" value="ECO:0007669"/>
    <property type="project" value="InterPro"/>
</dbReference>
<organism evidence="4 5">
    <name type="scientific">Lacihabitans soyangensis</name>
    <dbReference type="NCBI Taxonomy" id="869394"/>
    <lineage>
        <taxon>Bacteria</taxon>
        <taxon>Pseudomonadati</taxon>
        <taxon>Bacteroidota</taxon>
        <taxon>Cytophagia</taxon>
        <taxon>Cytophagales</taxon>
        <taxon>Leadbetterellaceae</taxon>
        <taxon>Lacihabitans</taxon>
    </lineage>
</organism>
<evidence type="ECO:0000256" key="1">
    <source>
        <dbReference type="PROSITE-ProRule" id="PRU00169"/>
    </source>
</evidence>
<dbReference type="Pfam" id="PF00072">
    <property type="entry name" value="Response_reg"/>
    <property type="match status" value="1"/>
</dbReference>
<dbReference type="Proteomes" id="UP001204144">
    <property type="component" value="Unassembled WGS sequence"/>
</dbReference>
<evidence type="ECO:0000259" key="3">
    <source>
        <dbReference type="PROSITE" id="PS50930"/>
    </source>
</evidence>
<dbReference type="InterPro" id="IPR046947">
    <property type="entry name" value="LytR-like"/>
</dbReference>
<feature type="domain" description="HTH LytTR-type" evidence="3">
    <location>
        <begin position="140"/>
        <end position="226"/>
    </location>
</feature>
<dbReference type="InterPro" id="IPR007492">
    <property type="entry name" value="LytTR_DNA-bd_dom"/>
</dbReference>
<dbReference type="SMART" id="SM00448">
    <property type="entry name" value="REC"/>
    <property type="match status" value="1"/>
</dbReference>
<dbReference type="Gene3D" id="2.40.50.1020">
    <property type="entry name" value="LytTr DNA-binding domain"/>
    <property type="match status" value="1"/>
</dbReference>
<dbReference type="InterPro" id="IPR011006">
    <property type="entry name" value="CheY-like_superfamily"/>
</dbReference>
<name>A0AAE3H1R3_9BACT</name>
<dbReference type="PROSITE" id="PS50110">
    <property type="entry name" value="RESPONSE_REGULATORY"/>
    <property type="match status" value="1"/>
</dbReference>
<reference evidence="4 5" key="1">
    <citation type="submission" date="2018-11" db="EMBL/GenBank/DDBJ databases">
        <title>Novel bacteria species description.</title>
        <authorList>
            <person name="Han J.-H."/>
        </authorList>
    </citation>
    <scope>NUCLEOTIDE SEQUENCE [LARGE SCALE GENOMIC DNA]</scope>
    <source>
        <strain evidence="4 5">KCTC23259</strain>
    </source>
</reference>
<dbReference type="Gene3D" id="3.40.50.2300">
    <property type="match status" value="1"/>
</dbReference>
<keyword evidence="1" id="KW-0597">Phosphoprotein</keyword>
<evidence type="ECO:0000313" key="4">
    <source>
        <dbReference type="EMBL" id="MCP9763444.1"/>
    </source>
</evidence>
<keyword evidence="4" id="KW-0238">DNA-binding</keyword>
<dbReference type="Pfam" id="PF04397">
    <property type="entry name" value="LytTR"/>
    <property type="match status" value="1"/>
</dbReference>
<dbReference type="SUPFAM" id="SSF52172">
    <property type="entry name" value="CheY-like"/>
    <property type="match status" value="1"/>
</dbReference>
<dbReference type="SMART" id="SM00850">
    <property type="entry name" value="LytTR"/>
    <property type="match status" value="1"/>
</dbReference>
<accession>A0AAE3H1R3</accession>
<dbReference type="GO" id="GO:0003677">
    <property type="term" value="F:DNA binding"/>
    <property type="evidence" value="ECO:0007669"/>
    <property type="project" value="UniProtKB-KW"/>
</dbReference>
<gene>
    <name evidence="4" type="ORF">EGI31_10800</name>
</gene>
<dbReference type="EMBL" id="RJUF01000029">
    <property type="protein sequence ID" value="MCP9763444.1"/>
    <property type="molecule type" value="Genomic_DNA"/>
</dbReference>
<dbReference type="AlphaFoldDB" id="A0AAE3H1R3"/>
<comment type="caution">
    <text evidence="4">The sequence shown here is derived from an EMBL/GenBank/DDBJ whole genome shotgun (WGS) entry which is preliminary data.</text>
</comment>
<protein>
    <submittedName>
        <fullName evidence="4">DNA-binding response regulator</fullName>
    </submittedName>
</protein>
<evidence type="ECO:0000259" key="2">
    <source>
        <dbReference type="PROSITE" id="PS50110"/>
    </source>
</evidence>